<proteinExistence type="predicted"/>
<evidence type="ECO:0000256" key="1">
    <source>
        <dbReference type="SAM" id="MobiDB-lite"/>
    </source>
</evidence>
<dbReference type="AlphaFoldDB" id="A0A0F2M8X5"/>
<reference evidence="2 3" key="2">
    <citation type="journal article" date="2015" name="Eukaryot. Cell">
        <title>Asexual propagation of a virulent clone complex in a human and feline outbreak of sporotrichosis.</title>
        <authorList>
            <person name="Teixeira Mde M."/>
            <person name="Rodrigues A.M."/>
            <person name="Tsui C.K."/>
            <person name="de Almeida L.G."/>
            <person name="Van Diepeningen A.D."/>
            <person name="van den Ende B.G."/>
            <person name="Fernandes G.F."/>
            <person name="Kano R."/>
            <person name="Hamelin R.C."/>
            <person name="Lopes-Bezerra L.M."/>
            <person name="Vasconcelos A.T."/>
            <person name="de Hoog S."/>
            <person name="de Camargo Z.P."/>
            <person name="Felipe M.S."/>
        </authorList>
    </citation>
    <scope>NUCLEOTIDE SEQUENCE [LARGE SCALE GENOMIC DNA]</scope>
    <source>
        <strain evidence="2 3">1099-18</strain>
    </source>
</reference>
<dbReference type="GeneID" id="27672020"/>
<sequence length="77" mass="8527">MHAERLFTRVNNSEAIFNGYLWSWRLSPAVSTTNLNEVQHGTTKQSLRAGRATDDPGQDLANTTMRTTGPSVQPHTS</sequence>
<dbReference type="KEGG" id="ssck:SPSK_10194"/>
<feature type="region of interest" description="Disordered" evidence="1">
    <location>
        <begin position="38"/>
        <end position="77"/>
    </location>
</feature>
<dbReference type="Proteomes" id="UP000033710">
    <property type="component" value="Unassembled WGS sequence"/>
</dbReference>
<comment type="caution">
    <text evidence="2">The sequence shown here is derived from an EMBL/GenBank/DDBJ whole genome shotgun (WGS) entry which is preliminary data.</text>
</comment>
<feature type="compositionally biased region" description="Polar residues" evidence="1">
    <location>
        <begin position="60"/>
        <end position="77"/>
    </location>
</feature>
<accession>A0A0F2M8X5</accession>
<name>A0A0F2M8X5_SPOSC</name>
<dbReference type="RefSeq" id="XP_016587951.1">
    <property type="nucleotide sequence ID" value="XM_016736743.1"/>
</dbReference>
<gene>
    <name evidence="2" type="ORF">SPSK_10194</name>
</gene>
<protein>
    <submittedName>
        <fullName evidence="2">Uncharacterized protein</fullName>
    </submittedName>
</protein>
<dbReference type="EMBL" id="AXCR01000007">
    <property type="protein sequence ID" value="KJR85275.1"/>
    <property type="molecule type" value="Genomic_DNA"/>
</dbReference>
<evidence type="ECO:0000313" key="2">
    <source>
        <dbReference type="EMBL" id="KJR85275.1"/>
    </source>
</evidence>
<evidence type="ECO:0000313" key="3">
    <source>
        <dbReference type="Proteomes" id="UP000033710"/>
    </source>
</evidence>
<organism evidence="2 3">
    <name type="scientific">Sporothrix schenckii 1099-18</name>
    <dbReference type="NCBI Taxonomy" id="1397361"/>
    <lineage>
        <taxon>Eukaryota</taxon>
        <taxon>Fungi</taxon>
        <taxon>Dikarya</taxon>
        <taxon>Ascomycota</taxon>
        <taxon>Pezizomycotina</taxon>
        <taxon>Sordariomycetes</taxon>
        <taxon>Sordariomycetidae</taxon>
        <taxon>Ophiostomatales</taxon>
        <taxon>Ophiostomataceae</taxon>
        <taxon>Sporothrix</taxon>
    </lineage>
</organism>
<reference evidence="2 3" key="1">
    <citation type="journal article" date="2014" name="BMC Genomics">
        <title>Comparative genomics of the major fungal agents of human and animal Sporotrichosis: Sporothrix schenckii and Sporothrix brasiliensis.</title>
        <authorList>
            <person name="Teixeira M.M."/>
            <person name="de Almeida L.G."/>
            <person name="Kubitschek-Barreira P."/>
            <person name="Alves F.L."/>
            <person name="Kioshima E.S."/>
            <person name="Abadio A.K."/>
            <person name="Fernandes L."/>
            <person name="Derengowski L.S."/>
            <person name="Ferreira K.S."/>
            <person name="Souza R.C."/>
            <person name="Ruiz J.C."/>
            <person name="de Andrade N.C."/>
            <person name="Paes H.C."/>
            <person name="Nicola A.M."/>
            <person name="Albuquerque P."/>
            <person name="Gerber A.L."/>
            <person name="Martins V.P."/>
            <person name="Peconick L.D."/>
            <person name="Neto A.V."/>
            <person name="Chaucanez C.B."/>
            <person name="Silva P.A."/>
            <person name="Cunha O.L."/>
            <person name="de Oliveira F.F."/>
            <person name="dos Santos T.C."/>
            <person name="Barros A.L."/>
            <person name="Soares M.A."/>
            <person name="de Oliveira L.M."/>
            <person name="Marini M.M."/>
            <person name="Villalobos-Duno H."/>
            <person name="Cunha M.M."/>
            <person name="de Hoog S."/>
            <person name="da Silveira J.F."/>
            <person name="Henrissat B."/>
            <person name="Nino-Vega G.A."/>
            <person name="Cisalpino P.S."/>
            <person name="Mora-Montes H.M."/>
            <person name="Almeida S.R."/>
            <person name="Stajich J.E."/>
            <person name="Lopes-Bezerra L.M."/>
            <person name="Vasconcelos A.T."/>
            <person name="Felipe M.S."/>
        </authorList>
    </citation>
    <scope>NUCLEOTIDE SEQUENCE [LARGE SCALE GENOMIC DNA]</scope>
    <source>
        <strain evidence="2 3">1099-18</strain>
    </source>
</reference>
<dbReference type="VEuPathDB" id="FungiDB:SPSK_10194"/>